<dbReference type="SMART" id="SM00367">
    <property type="entry name" value="LRR_CC"/>
    <property type="match status" value="5"/>
</dbReference>
<dbReference type="InterPro" id="IPR032675">
    <property type="entry name" value="LRR_dom_sf"/>
</dbReference>
<evidence type="ECO:0000313" key="2">
    <source>
        <dbReference type="EMBL" id="CAD7697454.1"/>
    </source>
</evidence>
<proteinExistence type="predicted"/>
<dbReference type="GO" id="GO:0005930">
    <property type="term" value="C:axoneme"/>
    <property type="evidence" value="ECO:0007669"/>
    <property type="project" value="UniProtKB-SubCell"/>
</dbReference>
<keyword evidence="3" id="KW-1185">Reference proteome</keyword>
<comment type="subcellular location">
    <subcellularLocation>
        <location evidence="1">Cytoplasm</location>
        <location evidence="1">Cytoskeleton</location>
        <location evidence="1">Cilium axoneme</location>
    </subcellularLocation>
</comment>
<sequence>MMSRREDRSSGHQACEGWSRLFPHVLDGVEALMAKHEAVVLRRRARLVNRHWCQWATQAVKSLKVIDESTTEGRMDNIAQRFSALEGLTLTDPDKCDLAPPLCFFSSLCLLRQLRNLTIGVRALSGGDMTFLACVTNLVSLELFKCFALTDQDLLEVTALVGLTRLHLRDCWQVSGNGLARLAGLPLLADLDVSGSCITEVGLGHLAAMASLTKVVLPQWIAFGRWLPAKMARFWAEMTNLVMLDMSHCRITGCATSDLLPLLQPLTSLTELHPLETISDDGLQALGSLTNLSRIGLHYCTQVTSNGFNFLKQFPKLVQLEVRQLKSISCSTTSIIGGLTNLMDLTLFAFPDMGIDGISALSGLTALTALRLETRGSTVAESMACLSNLTSLKKLILVGTCASSDDTSAWMALRSLTKLKFRAANITDMSMAGLGGLTGLVKLELHHCEDVTDLGMQALGLLSALSVLRLEGCSRITEAGLRHLLALRFLRRVEIVGCPDLASRVEDVLKQWN</sequence>
<protein>
    <submittedName>
        <fullName evidence="2">Uncharacterized protein</fullName>
    </submittedName>
</protein>
<organism evidence="2 3">
    <name type="scientific">Ostreobium quekettii</name>
    <dbReference type="NCBI Taxonomy" id="121088"/>
    <lineage>
        <taxon>Eukaryota</taxon>
        <taxon>Viridiplantae</taxon>
        <taxon>Chlorophyta</taxon>
        <taxon>core chlorophytes</taxon>
        <taxon>Ulvophyceae</taxon>
        <taxon>TCBD clade</taxon>
        <taxon>Bryopsidales</taxon>
        <taxon>Ostreobineae</taxon>
        <taxon>Ostreobiaceae</taxon>
        <taxon>Ostreobium</taxon>
    </lineage>
</organism>
<gene>
    <name evidence="2" type="ORF">OSTQU699_LOCUS2815</name>
</gene>
<dbReference type="GO" id="GO:0031146">
    <property type="term" value="P:SCF-dependent proteasomal ubiquitin-dependent protein catabolic process"/>
    <property type="evidence" value="ECO:0007669"/>
    <property type="project" value="TreeGrafter"/>
</dbReference>
<dbReference type="EMBL" id="CAJHUC010000661">
    <property type="protein sequence ID" value="CAD7697454.1"/>
    <property type="molecule type" value="Genomic_DNA"/>
</dbReference>
<name>A0A8S1IRH5_9CHLO</name>
<reference evidence="2" key="1">
    <citation type="submission" date="2020-12" db="EMBL/GenBank/DDBJ databases">
        <authorList>
            <person name="Iha C."/>
        </authorList>
    </citation>
    <scope>NUCLEOTIDE SEQUENCE</scope>
</reference>
<dbReference type="InterPro" id="IPR006553">
    <property type="entry name" value="Leu-rich_rpt_Cys-con_subtyp"/>
</dbReference>
<comment type="caution">
    <text evidence="2">The sequence shown here is derived from an EMBL/GenBank/DDBJ whole genome shotgun (WGS) entry which is preliminary data.</text>
</comment>
<dbReference type="AlphaFoldDB" id="A0A8S1IRH5"/>
<dbReference type="Gene3D" id="3.80.10.10">
    <property type="entry name" value="Ribonuclease Inhibitor"/>
    <property type="match status" value="3"/>
</dbReference>
<dbReference type="PANTHER" id="PTHR13318:SF190">
    <property type="entry name" value="PARTNER OF PAIRED, ISOFORM B"/>
    <property type="match status" value="1"/>
</dbReference>
<accession>A0A8S1IRH5</accession>
<dbReference type="SUPFAM" id="SSF52058">
    <property type="entry name" value="L domain-like"/>
    <property type="match status" value="2"/>
</dbReference>
<evidence type="ECO:0000256" key="1">
    <source>
        <dbReference type="ARBA" id="ARBA00004430"/>
    </source>
</evidence>
<dbReference type="GO" id="GO:0019005">
    <property type="term" value="C:SCF ubiquitin ligase complex"/>
    <property type="evidence" value="ECO:0007669"/>
    <property type="project" value="TreeGrafter"/>
</dbReference>
<dbReference type="PANTHER" id="PTHR13318">
    <property type="entry name" value="PARTNER OF PAIRED, ISOFORM B-RELATED"/>
    <property type="match status" value="1"/>
</dbReference>
<dbReference type="Proteomes" id="UP000708148">
    <property type="component" value="Unassembled WGS sequence"/>
</dbReference>
<evidence type="ECO:0000313" key="3">
    <source>
        <dbReference type="Proteomes" id="UP000708148"/>
    </source>
</evidence>